<dbReference type="SUPFAM" id="SSF48225">
    <property type="entry name" value="Seven-hairpin glycosidases"/>
    <property type="match status" value="1"/>
</dbReference>
<dbReference type="EMBL" id="JAXQNO010000005">
    <property type="protein sequence ID" value="KAK4798387.1"/>
    <property type="molecule type" value="Genomic_DNA"/>
</dbReference>
<comment type="subcellular location">
    <subcellularLocation>
        <location evidence="1">Endoplasmic reticulum</location>
    </subcellularLocation>
</comment>
<dbReference type="GO" id="GO:0016020">
    <property type="term" value="C:membrane"/>
    <property type="evidence" value="ECO:0007669"/>
    <property type="project" value="InterPro"/>
</dbReference>
<organism evidence="6 7">
    <name type="scientific">Trapa natans</name>
    <name type="common">Water chestnut</name>
    <dbReference type="NCBI Taxonomy" id="22666"/>
    <lineage>
        <taxon>Eukaryota</taxon>
        <taxon>Viridiplantae</taxon>
        <taxon>Streptophyta</taxon>
        <taxon>Embryophyta</taxon>
        <taxon>Tracheophyta</taxon>
        <taxon>Spermatophyta</taxon>
        <taxon>Magnoliopsida</taxon>
        <taxon>eudicotyledons</taxon>
        <taxon>Gunneridae</taxon>
        <taxon>Pentapetalae</taxon>
        <taxon>rosids</taxon>
        <taxon>malvids</taxon>
        <taxon>Myrtales</taxon>
        <taxon>Lythraceae</taxon>
        <taxon>Trapa</taxon>
    </lineage>
</organism>
<sequence>MSFGIFQHQASADDVTAEEARELRDKVREMFYHAFDGYMEHALPQDELRPMSCTGDDTLGSYALNLIDSLDTLALLGDH</sequence>
<dbReference type="PANTHER" id="PTHR45679">
    <property type="entry name" value="ER DEGRADATION-ENHANCING ALPHA-MANNOSIDASE-LIKE PROTEIN 2"/>
    <property type="match status" value="1"/>
</dbReference>
<dbReference type="AlphaFoldDB" id="A0AAN7M5F5"/>
<accession>A0AAN7M5F5</accession>
<evidence type="ECO:0000313" key="7">
    <source>
        <dbReference type="Proteomes" id="UP001346149"/>
    </source>
</evidence>
<dbReference type="EC" id="3.2.1.-" evidence="5"/>
<dbReference type="GO" id="GO:1904380">
    <property type="term" value="P:endoplasmic reticulum mannose trimming"/>
    <property type="evidence" value="ECO:0007669"/>
    <property type="project" value="InterPro"/>
</dbReference>
<dbReference type="GO" id="GO:0005509">
    <property type="term" value="F:calcium ion binding"/>
    <property type="evidence" value="ECO:0007669"/>
    <property type="project" value="InterPro"/>
</dbReference>
<keyword evidence="5" id="KW-0326">Glycosidase</keyword>
<evidence type="ECO:0000256" key="5">
    <source>
        <dbReference type="RuleBase" id="RU361193"/>
    </source>
</evidence>
<reference evidence="6 7" key="1">
    <citation type="journal article" date="2023" name="Hortic Res">
        <title>Pangenome of water caltrop reveals structural variations and asymmetric subgenome divergence after allopolyploidization.</title>
        <authorList>
            <person name="Zhang X."/>
            <person name="Chen Y."/>
            <person name="Wang L."/>
            <person name="Yuan Y."/>
            <person name="Fang M."/>
            <person name="Shi L."/>
            <person name="Lu R."/>
            <person name="Comes H.P."/>
            <person name="Ma Y."/>
            <person name="Chen Y."/>
            <person name="Huang G."/>
            <person name="Zhou Y."/>
            <person name="Zheng Z."/>
            <person name="Qiu Y."/>
        </authorList>
    </citation>
    <scope>NUCLEOTIDE SEQUENCE [LARGE SCALE GENOMIC DNA]</scope>
    <source>
        <strain evidence="6">F231</strain>
    </source>
</reference>
<comment type="similarity">
    <text evidence="2 5">Belongs to the glycosyl hydrolase 47 family.</text>
</comment>
<keyword evidence="5" id="KW-0378">Hydrolase</keyword>
<gene>
    <name evidence="6" type="ORF">SAY86_030713</name>
</gene>
<evidence type="ECO:0000256" key="2">
    <source>
        <dbReference type="ARBA" id="ARBA00007658"/>
    </source>
</evidence>
<keyword evidence="4" id="KW-0325">Glycoprotein</keyword>
<comment type="caution">
    <text evidence="6">The sequence shown here is derived from an EMBL/GenBank/DDBJ whole genome shotgun (WGS) entry which is preliminary data.</text>
</comment>
<dbReference type="Proteomes" id="UP001346149">
    <property type="component" value="Unassembled WGS sequence"/>
</dbReference>
<evidence type="ECO:0000313" key="6">
    <source>
        <dbReference type="EMBL" id="KAK4798387.1"/>
    </source>
</evidence>
<dbReference type="InterPro" id="IPR044674">
    <property type="entry name" value="EDEM1/2/3"/>
</dbReference>
<dbReference type="Pfam" id="PF01532">
    <property type="entry name" value="Glyco_hydro_47"/>
    <property type="match status" value="1"/>
</dbReference>
<keyword evidence="7" id="KW-1185">Reference proteome</keyword>
<evidence type="ECO:0000256" key="4">
    <source>
        <dbReference type="ARBA" id="ARBA00023180"/>
    </source>
</evidence>
<keyword evidence="3" id="KW-0256">Endoplasmic reticulum</keyword>
<dbReference type="Gene3D" id="1.50.10.10">
    <property type="match status" value="1"/>
</dbReference>
<dbReference type="GO" id="GO:0005975">
    <property type="term" value="P:carbohydrate metabolic process"/>
    <property type="evidence" value="ECO:0007669"/>
    <property type="project" value="InterPro"/>
</dbReference>
<dbReference type="PRINTS" id="PR00747">
    <property type="entry name" value="GLYHDRLASE47"/>
</dbReference>
<name>A0AAN7M5F5_TRANT</name>
<dbReference type="PANTHER" id="PTHR45679:SF6">
    <property type="entry name" value="ER DEGRADATION-ENHANCING ALPHA-MANNOSIDASE-LIKE PROTEIN 2"/>
    <property type="match status" value="1"/>
</dbReference>
<protein>
    <recommendedName>
        <fullName evidence="5">alpha-1,2-Mannosidase</fullName>
        <ecNumber evidence="5">3.2.1.-</ecNumber>
    </recommendedName>
</protein>
<dbReference type="InterPro" id="IPR012341">
    <property type="entry name" value="6hp_glycosidase-like_sf"/>
</dbReference>
<evidence type="ECO:0000256" key="3">
    <source>
        <dbReference type="ARBA" id="ARBA00022824"/>
    </source>
</evidence>
<proteinExistence type="inferred from homology"/>
<dbReference type="InterPro" id="IPR036026">
    <property type="entry name" value="Seven-hairpin_glycosidases"/>
</dbReference>
<dbReference type="GO" id="GO:0004571">
    <property type="term" value="F:mannosyl-oligosaccharide 1,2-alpha-mannosidase activity"/>
    <property type="evidence" value="ECO:0007669"/>
    <property type="project" value="InterPro"/>
</dbReference>
<dbReference type="GO" id="GO:0044322">
    <property type="term" value="C:endoplasmic reticulum quality control compartment"/>
    <property type="evidence" value="ECO:0007669"/>
    <property type="project" value="GOC"/>
</dbReference>
<evidence type="ECO:0000256" key="1">
    <source>
        <dbReference type="ARBA" id="ARBA00004240"/>
    </source>
</evidence>
<dbReference type="InterPro" id="IPR001382">
    <property type="entry name" value="Glyco_hydro_47"/>
</dbReference>